<reference evidence="1 2" key="1">
    <citation type="journal article" date="2022" name="New Phytol.">
        <title>Ecological generalism drives hyperdiversity of secondary metabolite gene clusters in xylarialean endophytes.</title>
        <authorList>
            <person name="Franco M.E.E."/>
            <person name="Wisecaver J.H."/>
            <person name="Arnold A.E."/>
            <person name="Ju Y.M."/>
            <person name="Slot J.C."/>
            <person name="Ahrendt S."/>
            <person name="Moore L.P."/>
            <person name="Eastman K.E."/>
            <person name="Scott K."/>
            <person name="Konkel Z."/>
            <person name="Mondo S.J."/>
            <person name="Kuo A."/>
            <person name="Hayes R.D."/>
            <person name="Haridas S."/>
            <person name="Andreopoulos B."/>
            <person name="Riley R."/>
            <person name="LaButti K."/>
            <person name="Pangilinan J."/>
            <person name="Lipzen A."/>
            <person name="Amirebrahimi M."/>
            <person name="Yan J."/>
            <person name="Adam C."/>
            <person name="Keymanesh K."/>
            <person name="Ng V."/>
            <person name="Louie K."/>
            <person name="Northen T."/>
            <person name="Drula E."/>
            <person name="Henrissat B."/>
            <person name="Hsieh H.M."/>
            <person name="Youens-Clark K."/>
            <person name="Lutzoni F."/>
            <person name="Miadlikowska J."/>
            <person name="Eastwood D.C."/>
            <person name="Hamelin R.C."/>
            <person name="Grigoriev I.V."/>
            <person name="U'Ren J.M."/>
        </authorList>
    </citation>
    <scope>NUCLEOTIDE SEQUENCE [LARGE SCALE GENOMIC DNA]</scope>
    <source>
        <strain evidence="1 2">ER1909</strain>
    </source>
</reference>
<comment type="caution">
    <text evidence="1">The sequence shown here is derived from an EMBL/GenBank/DDBJ whole genome shotgun (WGS) entry which is preliminary data.</text>
</comment>
<dbReference type="Proteomes" id="UP001497680">
    <property type="component" value="Unassembled WGS sequence"/>
</dbReference>
<evidence type="ECO:0000313" key="2">
    <source>
        <dbReference type="Proteomes" id="UP001497680"/>
    </source>
</evidence>
<protein>
    <submittedName>
        <fullName evidence="1">Uncharacterized protein</fullName>
    </submittedName>
</protein>
<accession>A0ACC0CKP9</accession>
<organism evidence="1 2">
    <name type="scientific">Hypoxylon rubiginosum</name>
    <dbReference type="NCBI Taxonomy" id="110542"/>
    <lineage>
        <taxon>Eukaryota</taxon>
        <taxon>Fungi</taxon>
        <taxon>Dikarya</taxon>
        <taxon>Ascomycota</taxon>
        <taxon>Pezizomycotina</taxon>
        <taxon>Sordariomycetes</taxon>
        <taxon>Xylariomycetidae</taxon>
        <taxon>Xylariales</taxon>
        <taxon>Hypoxylaceae</taxon>
        <taxon>Hypoxylon</taxon>
    </lineage>
</organism>
<sequence>MLKLSTNVSLKHELREHPNQLGAASKLQKLDDGRVFGLKQVFPSPDDVNATNQKTIDIFILHGLSAKSEETWIAWKEYDVTGSGDVNWTSDANMLPEAMPEARVMTYDWNADYDRTASSDIFLGHADTLLDRIHINRKKTKRLDRPIIFVASCFGGLLLAKALVRATDLFPLQGKLNFETLRQVVGVTFLGTPFRGNWKAGYEAASLRLAIAQNAAAEEGVEYSKELIQYLQLGTPGHPGPLAETVRRFTEMVSNHVFKFPIVCFYETRHTKFKAVLAKLPQDYVQAQIKEDGHGIVVEESSACLDGAERVALDVRHNMLHKFNSPDDDGFQRLSSRLSIFAENAGHIIRAKGNTENFL</sequence>
<keyword evidence="2" id="KW-1185">Reference proteome</keyword>
<name>A0ACC0CKP9_9PEZI</name>
<evidence type="ECO:0000313" key="1">
    <source>
        <dbReference type="EMBL" id="KAI6080921.1"/>
    </source>
</evidence>
<gene>
    <name evidence="1" type="ORF">F4821DRAFT_250494</name>
</gene>
<dbReference type="EMBL" id="MU394416">
    <property type="protein sequence ID" value="KAI6080921.1"/>
    <property type="molecule type" value="Genomic_DNA"/>
</dbReference>
<proteinExistence type="predicted"/>